<accession>T1CP09</accession>
<name>T1CP09_9PORP</name>
<organism evidence="1 2">
    <name type="scientific">Porphyromonas crevioricanis JCM 15906</name>
    <dbReference type="NCBI Taxonomy" id="1305617"/>
    <lineage>
        <taxon>Bacteria</taxon>
        <taxon>Pseudomonadati</taxon>
        <taxon>Bacteroidota</taxon>
        <taxon>Bacteroidia</taxon>
        <taxon>Bacteroidales</taxon>
        <taxon>Porphyromonadaceae</taxon>
        <taxon>Porphyromonas</taxon>
    </lineage>
</organism>
<evidence type="ECO:0000313" key="2">
    <source>
        <dbReference type="Proteomes" id="UP000018031"/>
    </source>
</evidence>
<dbReference type="AlphaFoldDB" id="T1CP09"/>
<comment type="caution">
    <text evidence="1">The sequence shown here is derived from an EMBL/GenBank/DDBJ whole genome shotgun (WGS) entry which is preliminary data.</text>
</comment>
<protein>
    <submittedName>
        <fullName evidence="1">Uncharacterized protein</fullName>
    </submittedName>
</protein>
<proteinExistence type="predicted"/>
<dbReference type="Proteomes" id="UP000018031">
    <property type="component" value="Unassembled WGS sequence"/>
</dbReference>
<dbReference type="EMBL" id="BAOU01000014">
    <property type="protein sequence ID" value="GAD04863.1"/>
    <property type="molecule type" value="Genomic_DNA"/>
</dbReference>
<sequence length="86" mass="9793">MCILHSCRLVSDTLALHPKRETGRHPCNWTVGKQRTTARSHTKIAFCHSHRVARGYSSAFLPDTMDNTNSFGLIKQVIEHCFNNLK</sequence>
<reference evidence="2" key="1">
    <citation type="journal article" date="2013" name="Genome">
        <title>Draft Genome Sequences of Porphyromonas crevioricanis JCM 15906T and Porphyromonas cansulci JCM 13913T Isolated from a Canine Oral Cavity.</title>
        <authorList>
            <person name="Sakamoto M."/>
            <person name="Tanaka N."/>
            <person name="Shiwa Y."/>
            <person name="Yoshikawa H."/>
            <person name="Ohkuma M."/>
        </authorList>
    </citation>
    <scope>NUCLEOTIDE SEQUENCE [LARGE SCALE GENOMIC DNA]</scope>
    <source>
        <strain evidence="2">JCM 15906</strain>
    </source>
</reference>
<evidence type="ECO:0000313" key="1">
    <source>
        <dbReference type="EMBL" id="GAD04863.1"/>
    </source>
</evidence>
<gene>
    <name evidence="1" type="ORF">PORCRE_560</name>
</gene>
<reference evidence="1 2" key="2">
    <citation type="journal article" date="2013" name="Genome Announc.">
        <title>Draft Genome Sequences of Porphyromonas crevioricanis JCM 15906T and Porphyromonas cansulci JCM 13913T Isolated from a Canine Oral Cavity.</title>
        <authorList>
            <person name="Sakamoto M."/>
            <person name="Tanaka N."/>
            <person name="Shiwa Y."/>
            <person name="Yoshikawa H."/>
            <person name="Ohkuma M."/>
        </authorList>
    </citation>
    <scope>NUCLEOTIDE SEQUENCE [LARGE SCALE GENOMIC DNA]</scope>
    <source>
        <strain evidence="1 2">JCM 15906</strain>
    </source>
</reference>